<evidence type="ECO:0000256" key="1">
    <source>
        <dbReference type="SAM" id="MobiDB-lite"/>
    </source>
</evidence>
<feature type="non-terminal residue" evidence="2">
    <location>
        <position position="1"/>
    </location>
</feature>
<evidence type="ECO:0000313" key="2">
    <source>
        <dbReference type="EMBL" id="CAH1960874.1"/>
    </source>
</evidence>
<dbReference type="AlphaFoldDB" id="A0A9P0NVJ0"/>
<evidence type="ECO:0000313" key="3">
    <source>
        <dbReference type="Proteomes" id="UP001152888"/>
    </source>
</evidence>
<reference evidence="2" key="1">
    <citation type="submission" date="2022-03" db="EMBL/GenBank/DDBJ databases">
        <authorList>
            <person name="Sayadi A."/>
        </authorList>
    </citation>
    <scope>NUCLEOTIDE SEQUENCE</scope>
</reference>
<dbReference type="Proteomes" id="UP001152888">
    <property type="component" value="Unassembled WGS sequence"/>
</dbReference>
<sequence>GGPSAEASLLRRLSSLCSFRILGAERTRRTGRRQNQRWQPPPLKPKPVLAPAPLHVSPAANHSRRLPPSTVHRGPPPAPRPNVSAPHPLRAPRDHQSKGTSASGPIPPVIIVNISCRIN</sequence>
<keyword evidence="3" id="KW-1185">Reference proteome</keyword>
<protein>
    <submittedName>
        <fullName evidence="2">Uncharacterized protein</fullName>
    </submittedName>
</protein>
<feature type="region of interest" description="Disordered" evidence="1">
    <location>
        <begin position="21"/>
        <end position="107"/>
    </location>
</feature>
<accession>A0A9P0NVJ0</accession>
<name>A0A9P0NVJ0_ACAOB</name>
<feature type="compositionally biased region" description="Pro residues" evidence="1">
    <location>
        <begin position="39"/>
        <end position="50"/>
    </location>
</feature>
<gene>
    <name evidence="2" type="ORF">ACAOBT_LOCUS3848</name>
</gene>
<comment type="caution">
    <text evidence="2">The sequence shown here is derived from an EMBL/GenBank/DDBJ whole genome shotgun (WGS) entry which is preliminary data.</text>
</comment>
<dbReference type="EMBL" id="CAKOFQ010006690">
    <property type="protein sequence ID" value="CAH1960874.1"/>
    <property type="molecule type" value="Genomic_DNA"/>
</dbReference>
<proteinExistence type="predicted"/>
<organism evidence="2 3">
    <name type="scientific">Acanthoscelides obtectus</name>
    <name type="common">Bean weevil</name>
    <name type="synonym">Bruchus obtectus</name>
    <dbReference type="NCBI Taxonomy" id="200917"/>
    <lineage>
        <taxon>Eukaryota</taxon>
        <taxon>Metazoa</taxon>
        <taxon>Ecdysozoa</taxon>
        <taxon>Arthropoda</taxon>
        <taxon>Hexapoda</taxon>
        <taxon>Insecta</taxon>
        <taxon>Pterygota</taxon>
        <taxon>Neoptera</taxon>
        <taxon>Endopterygota</taxon>
        <taxon>Coleoptera</taxon>
        <taxon>Polyphaga</taxon>
        <taxon>Cucujiformia</taxon>
        <taxon>Chrysomeloidea</taxon>
        <taxon>Chrysomelidae</taxon>
        <taxon>Bruchinae</taxon>
        <taxon>Bruchini</taxon>
        <taxon>Acanthoscelides</taxon>
    </lineage>
</organism>